<organism evidence="1 2">
    <name type="scientific">Sedimentitalea todarodis</name>
    <dbReference type="NCBI Taxonomy" id="1631240"/>
    <lineage>
        <taxon>Bacteria</taxon>
        <taxon>Pseudomonadati</taxon>
        <taxon>Pseudomonadota</taxon>
        <taxon>Alphaproteobacteria</taxon>
        <taxon>Rhodobacterales</taxon>
        <taxon>Paracoccaceae</taxon>
        <taxon>Sedimentitalea</taxon>
    </lineage>
</organism>
<dbReference type="Proteomes" id="UP001255416">
    <property type="component" value="Unassembled WGS sequence"/>
</dbReference>
<dbReference type="RefSeq" id="WP_316780568.1">
    <property type="nucleotide sequence ID" value="NZ_JASMWN010000020.1"/>
</dbReference>
<accession>A0ABU3VIU9</accession>
<name>A0ABU3VIU9_9RHOB</name>
<dbReference type="EMBL" id="JASMWN010000020">
    <property type="protein sequence ID" value="MDU9006106.1"/>
    <property type="molecule type" value="Genomic_DNA"/>
</dbReference>
<keyword evidence="2" id="KW-1185">Reference proteome</keyword>
<comment type="caution">
    <text evidence="1">The sequence shown here is derived from an EMBL/GenBank/DDBJ whole genome shotgun (WGS) entry which is preliminary data.</text>
</comment>
<proteinExistence type="predicted"/>
<evidence type="ECO:0000313" key="1">
    <source>
        <dbReference type="EMBL" id="MDU9006106.1"/>
    </source>
</evidence>
<evidence type="ECO:0000313" key="2">
    <source>
        <dbReference type="Proteomes" id="UP001255416"/>
    </source>
</evidence>
<gene>
    <name evidence="1" type="ORF">QO231_19925</name>
</gene>
<sequence length="58" mass="6227">MFISRHIAEAPRTTALTTEIAKLNGPCIGCSECDGLCKELIEALVVPDVILSRSLKAQ</sequence>
<evidence type="ECO:0008006" key="3">
    <source>
        <dbReference type="Google" id="ProtNLM"/>
    </source>
</evidence>
<protein>
    <recommendedName>
        <fullName evidence="3">4Fe-4S ferredoxin-type domain-containing protein</fullName>
    </recommendedName>
</protein>
<reference evidence="2" key="1">
    <citation type="submission" date="2023-05" db="EMBL/GenBank/DDBJ databases">
        <title>Sedimentitalea sp. nov. JM2-8.</title>
        <authorList>
            <person name="Huang J."/>
        </authorList>
    </citation>
    <scope>NUCLEOTIDE SEQUENCE [LARGE SCALE GENOMIC DNA]</scope>
    <source>
        <strain evidence="2">KHS03</strain>
    </source>
</reference>